<evidence type="ECO:0000256" key="3">
    <source>
        <dbReference type="ARBA" id="ARBA00023242"/>
    </source>
</evidence>
<dbReference type="EMBL" id="PDCK01000039">
    <property type="protein sequence ID" value="PRQ56553.1"/>
    <property type="molecule type" value="Genomic_DNA"/>
</dbReference>
<proteinExistence type="predicted"/>
<dbReference type="GO" id="GO:0031492">
    <property type="term" value="F:nucleosomal DNA binding"/>
    <property type="evidence" value="ECO:0007669"/>
    <property type="project" value="TreeGrafter"/>
</dbReference>
<dbReference type="Pfam" id="PF00538">
    <property type="entry name" value="Linker_histone"/>
    <property type="match status" value="1"/>
</dbReference>
<name>A0A2P6SCZ5_ROSCH</name>
<gene>
    <name evidence="6" type="ORF">RchiOBHm_Chr1g0337641</name>
</gene>
<evidence type="ECO:0000256" key="4">
    <source>
        <dbReference type="SAM" id="MobiDB-lite"/>
    </source>
</evidence>
<dbReference type="InterPro" id="IPR036390">
    <property type="entry name" value="WH_DNA-bd_sf"/>
</dbReference>
<dbReference type="Gramene" id="PRQ56553">
    <property type="protein sequence ID" value="PRQ56553"/>
    <property type="gene ID" value="RchiOBHm_Chr1g0337641"/>
</dbReference>
<accession>A0A2P6SCZ5</accession>
<feature type="compositionally biased region" description="Low complexity" evidence="4">
    <location>
        <begin position="121"/>
        <end position="131"/>
    </location>
</feature>
<dbReference type="PROSITE" id="PS51504">
    <property type="entry name" value="H15"/>
    <property type="match status" value="1"/>
</dbReference>
<dbReference type="SMART" id="SM00526">
    <property type="entry name" value="H15"/>
    <property type="match status" value="1"/>
</dbReference>
<dbReference type="Gene3D" id="1.10.10.10">
    <property type="entry name" value="Winged helix-like DNA-binding domain superfamily/Winged helix DNA-binding domain"/>
    <property type="match status" value="1"/>
</dbReference>
<dbReference type="GO" id="GO:0006334">
    <property type="term" value="P:nucleosome assembly"/>
    <property type="evidence" value="ECO:0007669"/>
    <property type="project" value="InterPro"/>
</dbReference>
<dbReference type="STRING" id="74649.A0A2P6SCZ5"/>
<evidence type="ECO:0000313" key="6">
    <source>
        <dbReference type="EMBL" id="PRQ56553.1"/>
    </source>
</evidence>
<dbReference type="SUPFAM" id="SSF46785">
    <property type="entry name" value="Winged helix' DNA-binding domain"/>
    <property type="match status" value="1"/>
</dbReference>
<protein>
    <submittedName>
        <fullName evidence="6">Putative High mobility group protein HMGA, plant</fullName>
    </submittedName>
</protein>
<dbReference type="GO" id="GO:0030261">
    <property type="term" value="P:chromosome condensation"/>
    <property type="evidence" value="ECO:0007669"/>
    <property type="project" value="TreeGrafter"/>
</dbReference>
<keyword evidence="3" id="KW-0539">Nucleus</keyword>
<dbReference type="GO" id="GO:0005730">
    <property type="term" value="C:nucleolus"/>
    <property type="evidence" value="ECO:0007669"/>
    <property type="project" value="TreeGrafter"/>
</dbReference>
<evidence type="ECO:0000313" key="7">
    <source>
        <dbReference type="Proteomes" id="UP000238479"/>
    </source>
</evidence>
<evidence type="ECO:0000256" key="2">
    <source>
        <dbReference type="ARBA" id="ARBA00023125"/>
    </source>
</evidence>
<dbReference type="PANTHER" id="PTHR11467">
    <property type="entry name" value="HISTONE H1"/>
    <property type="match status" value="1"/>
</dbReference>
<keyword evidence="2" id="KW-0238">DNA-binding</keyword>
<organism evidence="6 7">
    <name type="scientific">Rosa chinensis</name>
    <name type="common">China rose</name>
    <dbReference type="NCBI Taxonomy" id="74649"/>
    <lineage>
        <taxon>Eukaryota</taxon>
        <taxon>Viridiplantae</taxon>
        <taxon>Streptophyta</taxon>
        <taxon>Embryophyta</taxon>
        <taxon>Tracheophyta</taxon>
        <taxon>Spermatophyta</taxon>
        <taxon>Magnoliopsida</taxon>
        <taxon>eudicotyledons</taxon>
        <taxon>Gunneridae</taxon>
        <taxon>Pentapetalae</taxon>
        <taxon>rosids</taxon>
        <taxon>fabids</taxon>
        <taxon>Rosales</taxon>
        <taxon>Rosaceae</taxon>
        <taxon>Rosoideae</taxon>
        <taxon>Rosoideae incertae sedis</taxon>
        <taxon>Rosa</taxon>
    </lineage>
</organism>
<comment type="caution">
    <text evidence="6">The sequence shown here is derived from an EMBL/GenBank/DDBJ whole genome shotgun (WGS) entry which is preliminary data.</text>
</comment>
<keyword evidence="7" id="KW-1185">Reference proteome</keyword>
<reference evidence="6 7" key="1">
    <citation type="journal article" date="2018" name="Nat. Genet.">
        <title>The Rosa genome provides new insights in the design of modern roses.</title>
        <authorList>
            <person name="Bendahmane M."/>
        </authorList>
    </citation>
    <scope>NUCLEOTIDE SEQUENCE [LARGE SCALE GENOMIC DNA]</scope>
    <source>
        <strain evidence="7">cv. Old Blush</strain>
    </source>
</reference>
<sequence length="151" mass="16577">MQSKLSCREGGVEPDNNNNTAAATQVAANPTHAPAPTFNHPPYAEMIHIAIAALNERDRSSRRAIAKYIEHVYSSLPPTHSALLTRHLKRLKNSGHLEMVKKSYKIPGPPRSDPPPPPATDSPAPTSVASPGQPRGWHWCDIRLSLIHTKY</sequence>
<dbReference type="GO" id="GO:0045910">
    <property type="term" value="P:negative regulation of DNA recombination"/>
    <property type="evidence" value="ECO:0007669"/>
    <property type="project" value="TreeGrafter"/>
</dbReference>
<evidence type="ECO:0000259" key="5">
    <source>
        <dbReference type="PROSITE" id="PS51504"/>
    </source>
</evidence>
<feature type="region of interest" description="Disordered" evidence="4">
    <location>
        <begin position="94"/>
        <end position="136"/>
    </location>
</feature>
<dbReference type="AlphaFoldDB" id="A0A2P6SCZ5"/>
<dbReference type="FunFam" id="1.10.10.10:FF:000637">
    <property type="entry name" value="Histone H1.2"/>
    <property type="match status" value="1"/>
</dbReference>
<feature type="compositionally biased region" description="Pro residues" evidence="4">
    <location>
        <begin position="107"/>
        <end position="120"/>
    </location>
</feature>
<dbReference type="Proteomes" id="UP000238479">
    <property type="component" value="Chromosome 1"/>
</dbReference>
<dbReference type="InterPro" id="IPR005818">
    <property type="entry name" value="Histone_H1/H5_H15"/>
</dbReference>
<evidence type="ECO:0000256" key="1">
    <source>
        <dbReference type="ARBA" id="ARBA00004123"/>
    </source>
</evidence>
<feature type="domain" description="H15" evidence="5">
    <location>
        <begin position="39"/>
        <end position="108"/>
    </location>
</feature>
<dbReference type="GO" id="GO:0003690">
    <property type="term" value="F:double-stranded DNA binding"/>
    <property type="evidence" value="ECO:0007669"/>
    <property type="project" value="TreeGrafter"/>
</dbReference>
<dbReference type="PANTHER" id="PTHR11467:SF29">
    <property type="entry name" value="OS03G0711600 PROTEIN"/>
    <property type="match status" value="1"/>
</dbReference>
<dbReference type="InterPro" id="IPR036388">
    <property type="entry name" value="WH-like_DNA-bd_sf"/>
</dbReference>
<dbReference type="CDD" id="cd00073">
    <property type="entry name" value="H15"/>
    <property type="match status" value="1"/>
</dbReference>
<comment type="subcellular location">
    <subcellularLocation>
        <location evidence="1">Nucleus</location>
    </subcellularLocation>
</comment>
<dbReference type="GO" id="GO:0000786">
    <property type="term" value="C:nucleosome"/>
    <property type="evidence" value="ECO:0007669"/>
    <property type="project" value="InterPro"/>
</dbReference>